<dbReference type="EMBL" id="BKCJ010002404">
    <property type="protein sequence ID" value="GEU48327.1"/>
    <property type="molecule type" value="Genomic_DNA"/>
</dbReference>
<comment type="caution">
    <text evidence="1">The sequence shown here is derived from an EMBL/GenBank/DDBJ whole genome shotgun (WGS) entry which is preliminary data.</text>
</comment>
<name>A0A6L2KHX7_TANCI</name>
<protein>
    <submittedName>
        <fullName evidence="1">Uncharacterized protein</fullName>
    </submittedName>
</protein>
<gene>
    <name evidence="1" type="ORF">Tci_020305</name>
</gene>
<dbReference type="AlphaFoldDB" id="A0A6L2KHX7"/>
<evidence type="ECO:0000313" key="1">
    <source>
        <dbReference type="EMBL" id="GEU48327.1"/>
    </source>
</evidence>
<organism evidence="1">
    <name type="scientific">Tanacetum cinerariifolium</name>
    <name type="common">Dalmatian daisy</name>
    <name type="synonym">Chrysanthemum cinerariifolium</name>
    <dbReference type="NCBI Taxonomy" id="118510"/>
    <lineage>
        <taxon>Eukaryota</taxon>
        <taxon>Viridiplantae</taxon>
        <taxon>Streptophyta</taxon>
        <taxon>Embryophyta</taxon>
        <taxon>Tracheophyta</taxon>
        <taxon>Spermatophyta</taxon>
        <taxon>Magnoliopsida</taxon>
        <taxon>eudicotyledons</taxon>
        <taxon>Gunneridae</taxon>
        <taxon>Pentapetalae</taxon>
        <taxon>asterids</taxon>
        <taxon>campanulids</taxon>
        <taxon>Asterales</taxon>
        <taxon>Asteraceae</taxon>
        <taxon>Asteroideae</taxon>
        <taxon>Anthemideae</taxon>
        <taxon>Anthemidinae</taxon>
        <taxon>Tanacetum</taxon>
    </lineage>
</organism>
<dbReference type="Pfam" id="PF14223">
    <property type="entry name" value="Retrotran_gag_2"/>
    <property type="match status" value="1"/>
</dbReference>
<sequence>MVAAAKLPVLNPNEFKLWKMRIEQSVDGVKIPYPPTTVEKKLARKNELKARAIEKSFGGNKESKKVHNTLLKQQYENFNGTSSEGLDQIYDRLQKLISQFEIHKETISQEDLNMELLRSLPSEWKTHTLIWHGEGTYGIRVVEVLKHVLELS</sequence>
<proteinExistence type="predicted"/>
<accession>A0A6L2KHX7</accession>
<reference evidence="1" key="1">
    <citation type="journal article" date="2019" name="Sci. Rep.">
        <title>Draft genome of Tanacetum cinerariifolium, the natural source of mosquito coil.</title>
        <authorList>
            <person name="Yamashiro T."/>
            <person name="Shiraishi A."/>
            <person name="Satake H."/>
            <person name="Nakayama K."/>
        </authorList>
    </citation>
    <scope>NUCLEOTIDE SEQUENCE</scope>
</reference>